<dbReference type="EMBL" id="CP033896">
    <property type="protein sequence ID" value="AZA13567.1"/>
    <property type="molecule type" value="Genomic_DNA"/>
</dbReference>
<dbReference type="UniPathway" id="UPA00997"/>
<protein>
    <recommendedName>
        <fullName evidence="3">Prokaryotic ubiquitin-like protein Pup</fullName>
    </recommendedName>
    <alternativeName>
        <fullName evidence="6">Bacterial ubiquitin-like modifier</fullName>
    </alternativeName>
</protein>
<dbReference type="RefSeq" id="WP_123927827.1">
    <property type="nucleotide sequence ID" value="NZ_CP033896.1"/>
</dbReference>
<dbReference type="AlphaFoldDB" id="A0A3G6J679"/>
<name>A0A3G6J679_9CORY</name>
<reference evidence="7 8" key="1">
    <citation type="submission" date="2018-11" db="EMBL/GenBank/DDBJ databases">
        <authorList>
            <person name="Kleinhagauer T."/>
            <person name="Glaeser S.P."/>
            <person name="Spergser J."/>
            <person name="Ruckert C."/>
            <person name="Kaempfer P."/>
            <person name="Busse H.-J."/>
        </authorList>
    </citation>
    <scope>NUCLEOTIDE SEQUENCE [LARGE SCALE GENOMIC DNA]</scope>
    <source>
        <strain evidence="7 8">200CH</strain>
    </source>
</reference>
<comment type="similarity">
    <text evidence="2">Belongs to the prokaryotic ubiquitin-like protein family.</text>
</comment>
<evidence type="ECO:0000256" key="3">
    <source>
        <dbReference type="ARBA" id="ARBA00016748"/>
    </source>
</evidence>
<dbReference type="Proteomes" id="UP000269019">
    <property type="component" value="Chromosome"/>
</dbReference>
<evidence type="ECO:0000313" key="8">
    <source>
        <dbReference type="Proteomes" id="UP000269019"/>
    </source>
</evidence>
<keyword evidence="4" id="KW-1017">Isopeptide bond</keyword>
<evidence type="ECO:0000256" key="5">
    <source>
        <dbReference type="ARBA" id="ARBA00022786"/>
    </source>
</evidence>
<organism evidence="7 8">
    <name type="scientific">Corynebacterium choanae</name>
    <dbReference type="NCBI Taxonomy" id="1862358"/>
    <lineage>
        <taxon>Bacteria</taxon>
        <taxon>Bacillati</taxon>
        <taxon>Actinomycetota</taxon>
        <taxon>Actinomycetes</taxon>
        <taxon>Mycobacteriales</taxon>
        <taxon>Corynebacteriaceae</taxon>
        <taxon>Corynebacterium</taxon>
    </lineage>
</organism>
<dbReference type="GO" id="GO:0019941">
    <property type="term" value="P:modification-dependent protein catabolic process"/>
    <property type="evidence" value="ECO:0007669"/>
    <property type="project" value="InterPro"/>
</dbReference>
<keyword evidence="5" id="KW-0833">Ubl conjugation pathway</keyword>
<dbReference type="NCBIfam" id="TIGR03687">
    <property type="entry name" value="pupylate_cterm"/>
    <property type="match status" value="1"/>
</dbReference>
<dbReference type="GO" id="GO:0010498">
    <property type="term" value="P:proteasomal protein catabolic process"/>
    <property type="evidence" value="ECO:0007669"/>
    <property type="project" value="InterPro"/>
</dbReference>
<comment type="pathway">
    <text evidence="1">Protein degradation; proteasomal Pup-dependent pathway.</text>
</comment>
<dbReference type="GO" id="GO:0070490">
    <property type="term" value="P:protein pupylation"/>
    <property type="evidence" value="ECO:0007669"/>
    <property type="project" value="InterPro"/>
</dbReference>
<evidence type="ECO:0000256" key="2">
    <source>
        <dbReference type="ARBA" id="ARBA00010616"/>
    </source>
</evidence>
<dbReference type="InterPro" id="IPR008515">
    <property type="entry name" value="Ubiquitin-like_Pup"/>
</dbReference>
<accession>A0A3G6J679</accession>
<gene>
    <name evidence="7" type="primary">pup</name>
    <name evidence="7" type="ORF">CCHOA_05835</name>
</gene>
<sequence>MERIHRQTEPIRSRTVDETVAAEPLANDSLLDEIDALLDENAQEFVHNYVQKGGQ</sequence>
<keyword evidence="8" id="KW-1185">Reference proteome</keyword>
<dbReference type="GO" id="GO:0031386">
    <property type="term" value="F:protein tag activity"/>
    <property type="evidence" value="ECO:0007669"/>
    <property type="project" value="InterPro"/>
</dbReference>
<dbReference type="GO" id="GO:0070628">
    <property type="term" value="F:proteasome binding"/>
    <property type="evidence" value="ECO:0007669"/>
    <property type="project" value="InterPro"/>
</dbReference>
<dbReference type="OrthoDB" id="3254977at2"/>
<evidence type="ECO:0000256" key="1">
    <source>
        <dbReference type="ARBA" id="ARBA00004707"/>
    </source>
</evidence>
<dbReference type="Pfam" id="PF05639">
    <property type="entry name" value="Pup"/>
    <property type="match status" value="1"/>
</dbReference>
<dbReference type="KEGG" id="ccho:CCHOA_05835"/>
<evidence type="ECO:0000256" key="6">
    <source>
        <dbReference type="ARBA" id="ARBA00032321"/>
    </source>
</evidence>
<evidence type="ECO:0000313" key="7">
    <source>
        <dbReference type="EMBL" id="AZA13567.1"/>
    </source>
</evidence>
<evidence type="ECO:0000256" key="4">
    <source>
        <dbReference type="ARBA" id="ARBA00022499"/>
    </source>
</evidence>
<proteinExistence type="inferred from homology"/>